<sequence length="103" mass="12027">MDVWASRSTTTPRLSTSTSPSNWSVRLLRSNRYQSVSSLDTRLKRRFTWPQLRSVFLGSHFRMCSSTSSERRLKRSRSMEGRRLVVECRIACQLSCDVLQYFG</sequence>
<evidence type="ECO:0000313" key="2">
    <source>
        <dbReference type="EnsemblMetazoa" id="AMEM005459-PA"/>
    </source>
</evidence>
<reference evidence="2" key="1">
    <citation type="submission" date="2020-05" db="UniProtKB">
        <authorList>
            <consortium name="EnsemblMetazoa"/>
        </authorList>
    </citation>
    <scope>IDENTIFICATION</scope>
    <source>
        <strain evidence="2">MAF</strain>
    </source>
</reference>
<name>A0A182UXQ9_ANOME</name>
<accession>A0A182UXQ9</accession>
<proteinExistence type="predicted"/>
<dbReference type="AlphaFoldDB" id="A0A182UXQ9"/>
<evidence type="ECO:0000256" key="1">
    <source>
        <dbReference type="SAM" id="MobiDB-lite"/>
    </source>
</evidence>
<keyword evidence="3" id="KW-1185">Reference proteome</keyword>
<evidence type="ECO:0000313" key="3">
    <source>
        <dbReference type="Proteomes" id="UP000075903"/>
    </source>
</evidence>
<feature type="region of interest" description="Disordered" evidence="1">
    <location>
        <begin position="1"/>
        <end position="21"/>
    </location>
</feature>
<protein>
    <submittedName>
        <fullName evidence="2">Uncharacterized protein</fullName>
    </submittedName>
</protein>
<dbReference type="Proteomes" id="UP000075903">
    <property type="component" value="Unassembled WGS sequence"/>
</dbReference>
<dbReference type="EnsemblMetazoa" id="AMEM005459-RA">
    <property type="protein sequence ID" value="AMEM005459-PA"/>
    <property type="gene ID" value="AMEM005459"/>
</dbReference>
<dbReference type="VEuPathDB" id="VectorBase:AMEM005459"/>
<organism evidence="2 3">
    <name type="scientific">Anopheles merus</name>
    <name type="common">Mosquito</name>
    <dbReference type="NCBI Taxonomy" id="30066"/>
    <lineage>
        <taxon>Eukaryota</taxon>
        <taxon>Metazoa</taxon>
        <taxon>Ecdysozoa</taxon>
        <taxon>Arthropoda</taxon>
        <taxon>Hexapoda</taxon>
        <taxon>Insecta</taxon>
        <taxon>Pterygota</taxon>
        <taxon>Neoptera</taxon>
        <taxon>Endopterygota</taxon>
        <taxon>Diptera</taxon>
        <taxon>Nematocera</taxon>
        <taxon>Culicoidea</taxon>
        <taxon>Culicidae</taxon>
        <taxon>Anophelinae</taxon>
        <taxon>Anopheles</taxon>
    </lineage>
</organism>